<feature type="non-terminal residue" evidence="14">
    <location>
        <position position="376"/>
    </location>
</feature>
<evidence type="ECO:0000256" key="2">
    <source>
        <dbReference type="ARBA" id="ARBA00004286"/>
    </source>
</evidence>
<evidence type="ECO:0000256" key="12">
    <source>
        <dbReference type="SAM" id="Coils"/>
    </source>
</evidence>
<keyword evidence="5" id="KW-0547">Nucleotide-binding</keyword>
<evidence type="ECO:0000256" key="4">
    <source>
        <dbReference type="ARBA" id="ARBA00022454"/>
    </source>
</evidence>
<keyword evidence="7" id="KW-0067">ATP-binding</keyword>
<dbReference type="Proteomes" id="UP001057375">
    <property type="component" value="Unassembled WGS sequence"/>
</dbReference>
<evidence type="ECO:0000313" key="15">
    <source>
        <dbReference type="Proteomes" id="UP001057375"/>
    </source>
</evidence>
<gene>
    <name evidence="14" type="ORF">ADUPG1_000008</name>
</gene>
<evidence type="ECO:0000256" key="9">
    <source>
        <dbReference type="ARBA" id="ARBA00023172"/>
    </source>
</evidence>
<evidence type="ECO:0000256" key="5">
    <source>
        <dbReference type="ARBA" id="ARBA00022741"/>
    </source>
</evidence>
<organism evidence="14 15">
    <name type="scientific">Aduncisulcus paluster</name>
    <dbReference type="NCBI Taxonomy" id="2918883"/>
    <lineage>
        <taxon>Eukaryota</taxon>
        <taxon>Metamonada</taxon>
        <taxon>Carpediemonas-like organisms</taxon>
        <taxon>Aduncisulcus</taxon>
    </lineage>
</organism>
<keyword evidence="11" id="KW-0539">Nucleus</keyword>
<dbReference type="PANTHER" id="PTHR19306">
    <property type="entry name" value="STRUCTURAL MAINTENANCE OF CHROMOSOMES 5,6 SMC5, SMC6"/>
    <property type="match status" value="1"/>
</dbReference>
<evidence type="ECO:0000256" key="10">
    <source>
        <dbReference type="ARBA" id="ARBA00023204"/>
    </source>
</evidence>
<keyword evidence="9" id="KW-0233">DNA recombination</keyword>
<dbReference type="PANTHER" id="PTHR19306:SF6">
    <property type="entry name" value="STRUCTURAL MAINTENANCE OF CHROMOSOMES PROTEIN 6"/>
    <property type="match status" value="1"/>
</dbReference>
<evidence type="ECO:0000313" key="14">
    <source>
        <dbReference type="EMBL" id="GKT27347.1"/>
    </source>
</evidence>
<feature type="coiled-coil region" evidence="12">
    <location>
        <begin position="238"/>
        <end position="265"/>
    </location>
</feature>
<comment type="subcellular location">
    <subcellularLocation>
        <location evidence="2">Chromosome</location>
    </subcellularLocation>
    <subcellularLocation>
        <location evidence="1">Nucleus</location>
    </subcellularLocation>
</comment>
<evidence type="ECO:0000259" key="13">
    <source>
        <dbReference type="Pfam" id="PF13476"/>
    </source>
</evidence>
<dbReference type="SUPFAM" id="SSF52540">
    <property type="entry name" value="P-loop containing nucleoside triphosphate hydrolases"/>
    <property type="match status" value="1"/>
</dbReference>
<protein>
    <submittedName>
        <fullName evidence="14">SMC_N domain-containing protein</fullName>
    </submittedName>
</protein>
<name>A0ABQ5K461_9EUKA</name>
<dbReference type="EMBL" id="BQXS01000002">
    <property type="protein sequence ID" value="GKT27347.1"/>
    <property type="molecule type" value="Genomic_DNA"/>
</dbReference>
<evidence type="ECO:0000256" key="3">
    <source>
        <dbReference type="ARBA" id="ARBA00006793"/>
    </source>
</evidence>
<keyword evidence="4" id="KW-0158">Chromosome</keyword>
<dbReference type="InterPro" id="IPR038729">
    <property type="entry name" value="Rad50/SbcC_AAA"/>
</dbReference>
<feature type="coiled-coil region" evidence="12">
    <location>
        <begin position="320"/>
        <end position="375"/>
    </location>
</feature>
<dbReference type="InterPro" id="IPR027417">
    <property type="entry name" value="P-loop_NTPase"/>
</dbReference>
<keyword evidence="15" id="KW-1185">Reference proteome</keyword>
<evidence type="ECO:0000256" key="7">
    <source>
        <dbReference type="ARBA" id="ARBA00022840"/>
    </source>
</evidence>
<comment type="caution">
    <text evidence="14">The sequence shown here is derived from an EMBL/GenBank/DDBJ whole genome shotgun (WGS) entry which is preliminary data.</text>
</comment>
<dbReference type="Gene3D" id="3.40.50.300">
    <property type="entry name" value="P-loop containing nucleotide triphosphate hydrolases"/>
    <property type="match status" value="1"/>
</dbReference>
<evidence type="ECO:0000256" key="6">
    <source>
        <dbReference type="ARBA" id="ARBA00022763"/>
    </source>
</evidence>
<keyword evidence="6" id="KW-0227">DNA damage</keyword>
<reference evidence="14" key="1">
    <citation type="submission" date="2022-03" db="EMBL/GenBank/DDBJ databases">
        <title>Draft genome sequence of Aduncisulcus paluster, a free-living microaerophilic Fornicata.</title>
        <authorList>
            <person name="Yuyama I."/>
            <person name="Kume K."/>
            <person name="Tamura T."/>
            <person name="Inagaki Y."/>
            <person name="Hashimoto T."/>
        </authorList>
    </citation>
    <scope>NUCLEOTIDE SEQUENCE</scope>
    <source>
        <strain evidence="14">NY0171</strain>
    </source>
</reference>
<evidence type="ECO:0000256" key="11">
    <source>
        <dbReference type="ARBA" id="ARBA00023242"/>
    </source>
</evidence>
<comment type="similarity">
    <text evidence="3">Belongs to the SMC family. SMC6 subfamily.</text>
</comment>
<accession>A0ABQ5K461</accession>
<sequence length="376" mass="42706">MNHELPPYKVGTGQIIGIKITNFLTHGSLFHLFSKPIQLIHGTNGSGKSTIFNALLFALGAKGNRIRKGVRKDSEFIRKTGTAQAAKAVVSVIISNCNDTGRTHAIPFEFDNFGSIVIVRRSITRSSSNKYELLRFQDKPRSLAEGMKLIRKYGESFDSRSNVEVVYKTFNKIASLTRNLFLNPGNKLQFITQDDMKELLDCDDETRYDSFLEAVGLREAVDFMISANSTLSKIPKDVLNLTEIIKKTQAEIKDTKQKIKEKNVVQILCEYNIMCIFREHAYAYKAYSSAGIEQKTKSKDLAVKTRIALLTSQDDIQTKIDELADKIATSENLIKQYEDEKAFLHPKKRECQSKIKDCQMDMEAVERQVQAKERRI</sequence>
<evidence type="ECO:0000256" key="1">
    <source>
        <dbReference type="ARBA" id="ARBA00004123"/>
    </source>
</evidence>
<proteinExistence type="inferred from homology"/>
<keyword evidence="10" id="KW-0234">DNA repair</keyword>
<dbReference type="Pfam" id="PF13476">
    <property type="entry name" value="AAA_23"/>
    <property type="match status" value="1"/>
</dbReference>
<evidence type="ECO:0000256" key="8">
    <source>
        <dbReference type="ARBA" id="ARBA00023054"/>
    </source>
</evidence>
<feature type="domain" description="Rad50/SbcC-type AAA" evidence="13">
    <location>
        <begin position="18"/>
        <end position="260"/>
    </location>
</feature>
<keyword evidence="8 12" id="KW-0175">Coiled coil</keyword>